<dbReference type="Proteomes" id="UP000676194">
    <property type="component" value="Chromosome"/>
</dbReference>
<keyword evidence="2" id="KW-1185">Reference proteome</keyword>
<organism evidence="1 2">
    <name type="scientific">Telmatocola sphagniphila</name>
    <dbReference type="NCBI Taxonomy" id="1123043"/>
    <lineage>
        <taxon>Bacteria</taxon>
        <taxon>Pseudomonadati</taxon>
        <taxon>Planctomycetota</taxon>
        <taxon>Planctomycetia</taxon>
        <taxon>Gemmatales</taxon>
        <taxon>Gemmataceae</taxon>
    </lineage>
</organism>
<gene>
    <name evidence="1" type="ORF">KIH39_08505</name>
</gene>
<accession>A0A8E6BB62</accession>
<dbReference type="RefSeq" id="WP_213498909.1">
    <property type="nucleotide sequence ID" value="NZ_CP074694.1"/>
</dbReference>
<dbReference type="KEGG" id="tsph:KIH39_08505"/>
<sequence>MVACRLDHLPGFAALRRTGGLARIGRPLCTGKSRERVGRLFRATTDALGKVARRPLATSR</sequence>
<dbReference type="EMBL" id="CP074694">
    <property type="protein sequence ID" value="QVL33933.1"/>
    <property type="molecule type" value="Genomic_DNA"/>
</dbReference>
<evidence type="ECO:0000313" key="1">
    <source>
        <dbReference type="EMBL" id="QVL33933.1"/>
    </source>
</evidence>
<reference evidence="1" key="1">
    <citation type="submission" date="2021-05" db="EMBL/GenBank/DDBJ databases">
        <title>Complete genome sequence of the cellulolytic planctomycete Telmatocola sphagniphila SP2T and characterization of the first cellulase from planctomycetes.</title>
        <authorList>
            <person name="Rakitin A.L."/>
            <person name="Beletsky A.V."/>
            <person name="Naumoff D.G."/>
            <person name="Kulichevskaya I.S."/>
            <person name="Mardanov A.V."/>
            <person name="Ravin N.V."/>
            <person name="Dedysh S.N."/>
        </authorList>
    </citation>
    <scope>NUCLEOTIDE SEQUENCE</scope>
    <source>
        <strain evidence="1">SP2T</strain>
    </source>
</reference>
<evidence type="ECO:0000313" key="2">
    <source>
        <dbReference type="Proteomes" id="UP000676194"/>
    </source>
</evidence>
<protein>
    <submittedName>
        <fullName evidence="1">Uncharacterized protein</fullName>
    </submittedName>
</protein>
<dbReference type="AlphaFoldDB" id="A0A8E6BB62"/>
<name>A0A8E6BB62_9BACT</name>
<proteinExistence type="predicted"/>